<feature type="transmembrane region" description="Helical" evidence="6">
    <location>
        <begin position="361"/>
        <end position="381"/>
    </location>
</feature>
<organism evidence="8 9">
    <name type="scientific">Baudoinia panamericana (strain UAMH 10762)</name>
    <name type="common">Angels' share fungus</name>
    <name type="synonym">Baudoinia compniacensis (strain UAMH 10762)</name>
    <dbReference type="NCBI Taxonomy" id="717646"/>
    <lineage>
        <taxon>Eukaryota</taxon>
        <taxon>Fungi</taxon>
        <taxon>Dikarya</taxon>
        <taxon>Ascomycota</taxon>
        <taxon>Pezizomycotina</taxon>
        <taxon>Dothideomycetes</taxon>
        <taxon>Dothideomycetidae</taxon>
        <taxon>Mycosphaerellales</taxon>
        <taxon>Teratosphaeriaceae</taxon>
        <taxon>Baudoinia</taxon>
    </lineage>
</organism>
<evidence type="ECO:0000256" key="2">
    <source>
        <dbReference type="ARBA" id="ARBA00022692"/>
    </source>
</evidence>
<feature type="transmembrane region" description="Helical" evidence="6">
    <location>
        <begin position="417"/>
        <end position="438"/>
    </location>
</feature>
<sequence>MRNPFSKPKADKQAEEPVPTAPVVEATVAVTDTSTGKPEDVTTTKSNSLASSGSDVAKSELEDGSVGAEKVAAHGPPGEQPEGDFPPFRQQLLIMSALLMSVFLIAIDQTIVATAIPRMTDEFHSLDDVGWYGSAFMLTASCFQLLFGRIYTFYTPKYVFMLLILVFEIGSAICGAAPNSTTFIVGRAVAGTGVAGIMNGAIILMLSTLPLAKRPMWMGLFGAVFGVASVVGPLVGGAFTTDVTWRWCFYINLPIGAVAIVVVLFLIKPSPAVQSGLSIRQQLAKLDIVGQICLLPCIVCLLIALQWGGSVYEYSNWRMIILYLFFGLLLVGFVLVQIFMQNVATIPARVIRNRSMIFGMLHTFCVSACMLSLTYFLPIWFQAIKGTSAVRSGIDTIPLVLSLVVGNIMAGQIVGRIGYYTAMAWASAVVVPIGAGLLNTLNVNTRSPTWIGYQILVGFGIGLGMQQGTMAAQTVLPPKDVPLGVSLMMFMRQFSGAIFVSVSQNVFDTQLVSQLTKFDTGLSSQEIINTGATNIRGVVPAAQLPELLQVYNLAIRKVFQVALIVACISVIGALGMEWKSLKDKNALGAGGDGKKTTSKPSTPDEKV</sequence>
<feature type="transmembrane region" description="Helical" evidence="6">
    <location>
        <begin position="320"/>
        <end position="340"/>
    </location>
</feature>
<dbReference type="Gene3D" id="1.20.1250.20">
    <property type="entry name" value="MFS general substrate transporter like domains"/>
    <property type="match status" value="2"/>
</dbReference>
<evidence type="ECO:0000256" key="5">
    <source>
        <dbReference type="SAM" id="MobiDB-lite"/>
    </source>
</evidence>
<gene>
    <name evidence="8" type="ORF">BAUCODRAFT_36667</name>
</gene>
<feature type="transmembrane region" description="Helical" evidence="6">
    <location>
        <begin position="288"/>
        <end position="308"/>
    </location>
</feature>
<feature type="transmembrane region" description="Helical" evidence="6">
    <location>
        <begin position="129"/>
        <end position="147"/>
    </location>
</feature>
<evidence type="ECO:0000259" key="7">
    <source>
        <dbReference type="PROSITE" id="PS50850"/>
    </source>
</evidence>
<feature type="transmembrane region" description="Helical" evidence="6">
    <location>
        <begin position="159"/>
        <end position="178"/>
    </location>
</feature>
<keyword evidence="3 6" id="KW-1133">Transmembrane helix</keyword>
<dbReference type="EMBL" id="KB445559">
    <property type="protein sequence ID" value="EMC94196.1"/>
    <property type="molecule type" value="Genomic_DNA"/>
</dbReference>
<dbReference type="PANTHER" id="PTHR23501:SF201">
    <property type="entry name" value="MFS AFLATOXIN EFFLUX PUMP"/>
    <property type="match status" value="1"/>
</dbReference>
<dbReference type="SUPFAM" id="SSF103473">
    <property type="entry name" value="MFS general substrate transporter"/>
    <property type="match status" value="1"/>
</dbReference>
<feature type="region of interest" description="Disordered" evidence="5">
    <location>
        <begin position="1"/>
        <end position="85"/>
    </location>
</feature>
<feature type="transmembrane region" description="Helical" evidence="6">
    <location>
        <begin position="92"/>
        <end position="117"/>
    </location>
</feature>
<dbReference type="HOGENOM" id="CLU_000960_22_1_1"/>
<dbReference type="GeneID" id="19113024"/>
<feature type="compositionally biased region" description="Low complexity" evidence="5">
    <location>
        <begin position="16"/>
        <end position="31"/>
    </location>
</feature>
<feature type="transmembrane region" description="Helical" evidence="6">
    <location>
        <begin position="393"/>
        <end position="410"/>
    </location>
</feature>
<evidence type="ECO:0000313" key="9">
    <source>
        <dbReference type="Proteomes" id="UP000011761"/>
    </source>
</evidence>
<keyword evidence="4 6" id="KW-0472">Membrane</keyword>
<feature type="region of interest" description="Disordered" evidence="5">
    <location>
        <begin position="584"/>
        <end position="607"/>
    </location>
</feature>
<feature type="transmembrane region" description="Helical" evidence="6">
    <location>
        <begin position="184"/>
        <end position="206"/>
    </location>
</feature>
<dbReference type="eggNOG" id="KOG0254">
    <property type="taxonomic scope" value="Eukaryota"/>
</dbReference>
<dbReference type="FunFam" id="1.20.1720.10:FF:000012">
    <property type="entry name" value="MFS toxin efflux pump (AflT)"/>
    <property type="match status" value="1"/>
</dbReference>
<dbReference type="AlphaFoldDB" id="M2MCE3"/>
<dbReference type="InterPro" id="IPR020846">
    <property type="entry name" value="MFS_dom"/>
</dbReference>
<feature type="transmembrane region" description="Helical" evidence="6">
    <location>
        <begin position="244"/>
        <end position="267"/>
    </location>
</feature>
<dbReference type="Proteomes" id="UP000011761">
    <property type="component" value="Unassembled WGS sequence"/>
</dbReference>
<dbReference type="PROSITE" id="PS50850">
    <property type="entry name" value="MFS"/>
    <property type="match status" value="1"/>
</dbReference>
<feature type="domain" description="Major facilitator superfamily (MFS) profile" evidence="7">
    <location>
        <begin position="94"/>
        <end position="584"/>
    </location>
</feature>
<name>M2MCE3_BAUPA</name>
<dbReference type="OMA" id="RVAGQQM"/>
<feature type="transmembrane region" description="Helical" evidence="6">
    <location>
        <begin position="218"/>
        <end position="238"/>
    </location>
</feature>
<dbReference type="Pfam" id="PF07690">
    <property type="entry name" value="MFS_1"/>
    <property type="match status" value="1"/>
</dbReference>
<evidence type="ECO:0000313" key="8">
    <source>
        <dbReference type="EMBL" id="EMC94196.1"/>
    </source>
</evidence>
<evidence type="ECO:0000256" key="6">
    <source>
        <dbReference type="SAM" id="Phobius"/>
    </source>
</evidence>
<comment type="subcellular location">
    <subcellularLocation>
        <location evidence="1">Membrane</location>
        <topology evidence="1">Multi-pass membrane protein</topology>
    </subcellularLocation>
</comment>
<dbReference type="RefSeq" id="XP_007678681.1">
    <property type="nucleotide sequence ID" value="XM_007680491.1"/>
</dbReference>
<evidence type="ECO:0000256" key="4">
    <source>
        <dbReference type="ARBA" id="ARBA00023136"/>
    </source>
</evidence>
<dbReference type="GO" id="GO:0022857">
    <property type="term" value="F:transmembrane transporter activity"/>
    <property type="evidence" value="ECO:0007669"/>
    <property type="project" value="InterPro"/>
</dbReference>
<evidence type="ECO:0000256" key="3">
    <source>
        <dbReference type="ARBA" id="ARBA00022989"/>
    </source>
</evidence>
<feature type="transmembrane region" description="Helical" evidence="6">
    <location>
        <begin position="558"/>
        <end position="576"/>
    </location>
</feature>
<dbReference type="KEGG" id="bcom:BAUCODRAFT_36667"/>
<dbReference type="FunFam" id="1.20.1250.20:FF:000196">
    <property type="entry name" value="MFS toxin efflux pump (AflT)"/>
    <property type="match status" value="1"/>
</dbReference>
<accession>M2MCE3</accession>
<protein>
    <recommendedName>
        <fullName evidence="7">Major facilitator superfamily (MFS) profile domain-containing protein</fullName>
    </recommendedName>
</protein>
<evidence type="ECO:0000256" key="1">
    <source>
        <dbReference type="ARBA" id="ARBA00004141"/>
    </source>
</evidence>
<proteinExistence type="predicted"/>
<feature type="compositionally biased region" description="Polar residues" evidence="5">
    <location>
        <begin position="43"/>
        <end position="54"/>
    </location>
</feature>
<dbReference type="CDD" id="cd17502">
    <property type="entry name" value="MFS_Azr1_MDR_like"/>
    <property type="match status" value="1"/>
</dbReference>
<dbReference type="InterPro" id="IPR036259">
    <property type="entry name" value="MFS_trans_sf"/>
</dbReference>
<dbReference type="InterPro" id="IPR011701">
    <property type="entry name" value="MFS"/>
</dbReference>
<dbReference type="PANTHER" id="PTHR23501">
    <property type="entry name" value="MAJOR FACILITATOR SUPERFAMILY"/>
    <property type="match status" value="1"/>
</dbReference>
<dbReference type="OrthoDB" id="10021397at2759"/>
<feature type="transmembrane region" description="Helical" evidence="6">
    <location>
        <begin position="450"/>
        <end position="469"/>
    </location>
</feature>
<dbReference type="GO" id="GO:0005886">
    <property type="term" value="C:plasma membrane"/>
    <property type="evidence" value="ECO:0007669"/>
    <property type="project" value="TreeGrafter"/>
</dbReference>
<keyword evidence="2 6" id="KW-0812">Transmembrane</keyword>
<keyword evidence="9" id="KW-1185">Reference proteome</keyword>
<reference evidence="8 9" key="1">
    <citation type="journal article" date="2012" name="PLoS Pathog.">
        <title>Diverse lifestyles and strategies of plant pathogenesis encoded in the genomes of eighteen Dothideomycetes fungi.</title>
        <authorList>
            <person name="Ohm R.A."/>
            <person name="Feau N."/>
            <person name="Henrissat B."/>
            <person name="Schoch C.L."/>
            <person name="Horwitz B.A."/>
            <person name="Barry K.W."/>
            <person name="Condon B.J."/>
            <person name="Copeland A.C."/>
            <person name="Dhillon B."/>
            <person name="Glaser F."/>
            <person name="Hesse C.N."/>
            <person name="Kosti I."/>
            <person name="LaButti K."/>
            <person name="Lindquist E.A."/>
            <person name="Lucas S."/>
            <person name="Salamov A.A."/>
            <person name="Bradshaw R.E."/>
            <person name="Ciuffetti L."/>
            <person name="Hamelin R.C."/>
            <person name="Kema G.H.J."/>
            <person name="Lawrence C."/>
            <person name="Scott J.A."/>
            <person name="Spatafora J.W."/>
            <person name="Turgeon B.G."/>
            <person name="de Wit P.J.G.M."/>
            <person name="Zhong S."/>
            <person name="Goodwin S.B."/>
            <person name="Grigoriev I.V."/>
        </authorList>
    </citation>
    <scope>NUCLEOTIDE SEQUENCE [LARGE SCALE GENOMIC DNA]</scope>
    <source>
        <strain evidence="8 9">UAMH 10762</strain>
    </source>
</reference>